<evidence type="ECO:0000313" key="2">
    <source>
        <dbReference type="EMBL" id="WFL78269.1"/>
    </source>
</evidence>
<proteinExistence type="predicted"/>
<feature type="domain" description="IrrE N-terminal-like" evidence="1">
    <location>
        <begin position="7"/>
        <end position="113"/>
    </location>
</feature>
<keyword evidence="3" id="KW-1185">Reference proteome</keyword>
<organism evidence="2 3">
    <name type="scientific">Altererythrobacter arenosus</name>
    <dbReference type="NCBI Taxonomy" id="3032592"/>
    <lineage>
        <taxon>Bacteria</taxon>
        <taxon>Pseudomonadati</taxon>
        <taxon>Pseudomonadota</taxon>
        <taxon>Alphaproteobacteria</taxon>
        <taxon>Sphingomonadales</taxon>
        <taxon>Erythrobacteraceae</taxon>
        <taxon>Altererythrobacter</taxon>
    </lineage>
</organism>
<gene>
    <name evidence="2" type="ORF">P7228_04180</name>
</gene>
<dbReference type="EMBL" id="CP121106">
    <property type="protein sequence ID" value="WFL78269.1"/>
    <property type="molecule type" value="Genomic_DNA"/>
</dbReference>
<dbReference type="Gene3D" id="1.10.10.2910">
    <property type="match status" value="1"/>
</dbReference>
<dbReference type="InterPro" id="IPR052345">
    <property type="entry name" value="Rad_response_metalloprotease"/>
</dbReference>
<dbReference type="RefSeq" id="WP_278016959.1">
    <property type="nucleotide sequence ID" value="NZ_CP121106.1"/>
</dbReference>
<name>A0ABY8FTD7_9SPHN</name>
<sequence>MDANKASGSILLARGSSPKRQRYSIGHELGHFLIPTHRPRESEQFACSHADLRASDTKEKDRHRRIEAEANRFAASLLMPPRKIRAQLQSRQPDLAEVVRLARDFRVSKEAMARSYVDAHRETLAVVILKDGHIDRTYRPDDFPWVEPRIGTQVPYDSIASDHRLMPGELSEVEECDPETWLGERASRSVEVLCEQILCQRNGYATILLHAELGEEG</sequence>
<dbReference type="Pfam" id="PF06114">
    <property type="entry name" value="Peptidase_M78"/>
    <property type="match status" value="1"/>
</dbReference>
<protein>
    <submittedName>
        <fullName evidence="2">ImmA/IrrE family metallo-endopeptidase</fullName>
    </submittedName>
</protein>
<reference evidence="2 3" key="1">
    <citation type="submission" date="2023-03" db="EMBL/GenBank/DDBJ databases">
        <title>Altererythrobacter sp. CAU 1644 isolated from sand.</title>
        <authorList>
            <person name="Kim W."/>
        </authorList>
    </citation>
    <scope>NUCLEOTIDE SEQUENCE [LARGE SCALE GENOMIC DNA]</scope>
    <source>
        <strain evidence="2 3">CAU 1644</strain>
    </source>
</reference>
<dbReference type="PANTHER" id="PTHR43236:SF2">
    <property type="entry name" value="BLL0069 PROTEIN"/>
    <property type="match status" value="1"/>
</dbReference>
<evidence type="ECO:0000259" key="1">
    <source>
        <dbReference type="Pfam" id="PF06114"/>
    </source>
</evidence>
<evidence type="ECO:0000313" key="3">
    <source>
        <dbReference type="Proteomes" id="UP001215827"/>
    </source>
</evidence>
<dbReference type="Proteomes" id="UP001215827">
    <property type="component" value="Chromosome"/>
</dbReference>
<dbReference type="InterPro" id="IPR010359">
    <property type="entry name" value="IrrE_HExxH"/>
</dbReference>
<dbReference type="PANTHER" id="PTHR43236">
    <property type="entry name" value="ANTITOXIN HIGA1"/>
    <property type="match status" value="1"/>
</dbReference>
<accession>A0ABY8FTD7</accession>